<dbReference type="PANTHER" id="PTHR43283">
    <property type="entry name" value="BETA-LACTAMASE-RELATED"/>
    <property type="match status" value="1"/>
</dbReference>
<dbReference type="Gene3D" id="3.40.710.10">
    <property type="entry name" value="DD-peptidase/beta-lactamase superfamily"/>
    <property type="match status" value="1"/>
</dbReference>
<dbReference type="SUPFAM" id="SSF56601">
    <property type="entry name" value="beta-lactamase/transpeptidase-like"/>
    <property type="match status" value="1"/>
</dbReference>
<evidence type="ECO:0000313" key="3">
    <source>
        <dbReference type="Proteomes" id="UP000614424"/>
    </source>
</evidence>
<name>A0A8J6NE28_9BACT</name>
<dbReference type="InterPro" id="IPR001466">
    <property type="entry name" value="Beta-lactam-related"/>
</dbReference>
<gene>
    <name evidence="2" type="ORF">H8E41_02485</name>
</gene>
<dbReference type="InterPro" id="IPR012338">
    <property type="entry name" value="Beta-lactam/transpept-like"/>
</dbReference>
<reference evidence="2 3" key="1">
    <citation type="submission" date="2020-08" db="EMBL/GenBank/DDBJ databases">
        <title>Bridging the membrane lipid divide: bacteria of the FCB group superphylum have the potential to synthesize archaeal ether lipids.</title>
        <authorList>
            <person name="Villanueva L."/>
            <person name="Von Meijenfeldt F.A.B."/>
            <person name="Westbye A.B."/>
            <person name="Yadav S."/>
            <person name="Hopmans E.C."/>
            <person name="Dutilh B.E."/>
            <person name="Sinninghe Damste J.S."/>
        </authorList>
    </citation>
    <scope>NUCLEOTIDE SEQUENCE [LARGE SCALE GENOMIC DNA]</scope>
    <source>
        <strain evidence="2">NIOZ-UU47</strain>
    </source>
</reference>
<accession>A0A8J6NE28</accession>
<proteinExistence type="predicted"/>
<comment type="caution">
    <text evidence="2">The sequence shown here is derived from an EMBL/GenBank/DDBJ whole genome shotgun (WGS) entry which is preliminary data.</text>
</comment>
<dbReference type="InterPro" id="IPR050789">
    <property type="entry name" value="Diverse_Enzym_Activities"/>
</dbReference>
<dbReference type="Proteomes" id="UP000614424">
    <property type="component" value="Unassembled WGS sequence"/>
</dbReference>
<dbReference type="AlphaFoldDB" id="A0A8J6NE28"/>
<organism evidence="2 3">
    <name type="scientific">Candidatus Desulfobia pelagia</name>
    <dbReference type="NCBI Taxonomy" id="2841692"/>
    <lineage>
        <taxon>Bacteria</taxon>
        <taxon>Pseudomonadati</taxon>
        <taxon>Thermodesulfobacteriota</taxon>
        <taxon>Desulfobulbia</taxon>
        <taxon>Desulfobulbales</taxon>
        <taxon>Desulfobulbaceae</taxon>
        <taxon>Candidatus Desulfobia</taxon>
    </lineage>
</organism>
<dbReference type="GO" id="GO:0016787">
    <property type="term" value="F:hydrolase activity"/>
    <property type="evidence" value="ECO:0007669"/>
    <property type="project" value="UniProtKB-KW"/>
</dbReference>
<protein>
    <submittedName>
        <fullName evidence="2">Serine hydrolase</fullName>
    </submittedName>
</protein>
<evidence type="ECO:0000313" key="2">
    <source>
        <dbReference type="EMBL" id="MBC8316743.1"/>
    </source>
</evidence>
<dbReference type="EMBL" id="JACNJZ010000051">
    <property type="protein sequence ID" value="MBC8316743.1"/>
    <property type="molecule type" value="Genomic_DNA"/>
</dbReference>
<feature type="domain" description="Beta-lactamase-related" evidence="1">
    <location>
        <begin position="1"/>
        <end position="45"/>
    </location>
</feature>
<dbReference type="PANTHER" id="PTHR43283:SF3">
    <property type="entry name" value="BETA-LACTAMASE FAMILY PROTEIN (AFU_ORTHOLOGUE AFUA_5G07500)"/>
    <property type="match status" value="1"/>
</dbReference>
<keyword evidence="2" id="KW-0378">Hydrolase</keyword>
<evidence type="ECO:0000259" key="1">
    <source>
        <dbReference type="Pfam" id="PF00144"/>
    </source>
</evidence>
<sequence length="47" mass="5431">MKKETIFRVVSMTKPVSSTAIMLLYEERKLLLPDPVSKFISEFANQN</sequence>
<dbReference type="Pfam" id="PF00144">
    <property type="entry name" value="Beta-lactamase"/>
    <property type="match status" value="1"/>
</dbReference>